<dbReference type="RefSeq" id="XP_014157462.1">
    <property type="nucleotide sequence ID" value="XM_014301987.1"/>
</dbReference>
<sequence length="159" mass="17564">MLKSAESDIGVESSYMTTQPITATSALPIAPPIASDADPNHFFVPRHVTPDDRHSTSSVHLGSPPHLTHHARIDVHVHHDEQLIDARAHHKEHVHSMFTTPPTATGTSTVTLTTRSGTCTHSNSLYEPDTTVRDTTPTSYQFQPSTAPYLPHERQRPRL</sequence>
<name>A0A0L0G3D7_9EUKA</name>
<evidence type="ECO:0000313" key="3">
    <source>
        <dbReference type="Proteomes" id="UP000054560"/>
    </source>
</evidence>
<feature type="region of interest" description="Disordered" evidence="1">
    <location>
        <begin position="129"/>
        <end position="159"/>
    </location>
</feature>
<feature type="compositionally biased region" description="Polar residues" evidence="1">
    <location>
        <begin position="133"/>
        <end position="146"/>
    </location>
</feature>
<accession>A0A0L0G3D7</accession>
<protein>
    <submittedName>
        <fullName evidence="2">Uncharacterized protein</fullName>
    </submittedName>
</protein>
<reference evidence="2 3" key="1">
    <citation type="submission" date="2011-02" db="EMBL/GenBank/DDBJ databases">
        <title>The Genome Sequence of Sphaeroforma arctica JP610.</title>
        <authorList>
            <consortium name="The Broad Institute Genome Sequencing Platform"/>
            <person name="Russ C."/>
            <person name="Cuomo C."/>
            <person name="Young S.K."/>
            <person name="Zeng Q."/>
            <person name="Gargeya S."/>
            <person name="Alvarado L."/>
            <person name="Berlin A."/>
            <person name="Chapman S.B."/>
            <person name="Chen Z."/>
            <person name="Freedman E."/>
            <person name="Gellesch M."/>
            <person name="Goldberg J."/>
            <person name="Griggs A."/>
            <person name="Gujja S."/>
            <person name="Heilman E."/>
            <person name="Heiman D."/>
            <person name="Howarth C."/>
            <person name="Mehta T."/>
            <person name="Neiman D."/>
            <person name="Pearson M."/>
            <person name="Roberts A."/>
            <person name="Saif S."/>
            <person name="Shea T."/>
            <person name="Shenoy N."/>
            <person name="Sisk P."/>
            <person name="Stolte C."/>
            <person name="Sykes S."/>
            <person name="White J."/>
            <person name="Yandava C."/>
            <person name="Burger G."/>
            <person name="Gray M.W."/>
            <person name="Holland P.W.H."/>
            <person name="King N."/>
            <person name="Lang F.B.F."/>
            <person name="Roger A.J."/>
            <person name="Ruiz-Trillo I."/>
            <person name="Haas B."/>
            <person name="Nusbaum C."/>
            <person name="Birren B."/>
        </authorList>
    </citation>
    <scope>NUCLEOTIDE SEQUENCE [LARGE SCALE GENOMIC DNA]</scope>
    <source>
        <strain evidence="2 3">JP610</strain>
    </source>
</reference>
<proteinExistence type="predicted"/>
<dbReference type="GeneID" id="25904688"/>
<dbReference type="Proteomes" id="UP000054560">
    <property type="component" value="Unassembled WGS sequence"/>
</dbReference>
<gene>
    <name evidence="2" type="ORF">SARC_04184</name>
</gene>
<keyword evidence="3" id="KW-1185">Reference proteome</keyword>
<evidence type="ECO:0000256" key="1">
    <source>
        <dbReference type="SAM" id="MobiDB-lite"/>
    </source>
</evidence>
<evidence type="ECO:0000313" key="2">
    <source>
        <dbReference type="EMBL" id="KNC83560.1"/>
    </source>
</evidence>
<dbReference type="AlphaFoldDB" id="A0A0L0G3D7"/>
<organism evidence="2 3">
    <name type="scientific">Sphaeroforma arctica JP610</name>
    <dbReference type="NCBI Taxonomy" id="667725"/>
    <lineage>
        <taxon>Eukaryota</taxon>
        <taxon>Ichthyosporea</taxon>
        <taxon>Ichthyophonida</taxon>
        <taxon>Sphaeroforma</taxon>
    </lineage>
</organism>
<dbReference type="EMBL" id="KQ241824">
    <property type="protein sequence ID" value="KNC83560.1"/>
    <property type="molecule type" value="Genomic_DNA"/>
</dbReference>